<dbReference type="EnsemblPlants" id="ORGLA02G0247900.1">
    <property type="protein sequence ID" value="ORGLA02G0247900.1"/>
    <property type="gene ID" value="ORGLA02G0247900"/>
</dbReference>
<evidence type="ECO:0000256" key="1">
    <source>
        <dbReference type="SAM" id="MobiDB-lite"/>
    </source>
</evidence>
<dbReference type="HOGENOM" id="CLU_2562098_0_0_1"/>
<proteinExistence type="predicted"/>
<protein>
    <submittedName>
        <fullName evidence="2">Uncharacterized protein</fullName>
    </submittedName>
</protein>
<dbReference type="AlphaFoldDB" id="I1P3C3"/>
<reference evidence="2 3" key="2">
    <citation type="submission" date="2018-04" db="EMBL/GenBank/DDBJ databases">
        <title>OglaRS2 (Oryza glaberrima Reference Sequence Version 2).</title>
        <authorList>
            <person name="Zhang J."/>
            <person name="Kudrna D."/>
            <person name="Lee S."/>
            <person name="Talag J."/>
            <person name="Rajasekar S."/>
            <person name="Wing R.A."/>
        </authorList>
    </citation>
    <scope>NUCLEOTIDE SEQUENCE [LARGE SCALE GENOMIC DNA]</scope>
    <source>
        <strain evidence="2 3">cv. IRGC 96717</strain>
    </source>
</reference>
<organism evidence="2 3">
    <name type="scientific">Oryza glaberrima</name>
    <name type="common">African rice</name>
    <dbReference type="NCBI Taxonomy" id="4538"/>
    <lineage>
        <taxon>Eukaryota</taxon>
        <taxon>Viridiplantae</taxon>
        <taxon>Streptophyta</taxon>
        <taxon>Embryophyta</taxon>
        <taxon>Tracheophyta</taxon>
        <taxon>Spermatophyta</taxon>
        <taxon>Magnoliopsida</taxon>
        <taxon>Liliopsida</taxon>
        <taxon>Poales</taxon>
        <taxon>Poaceae</taxon>
        <taxon>BOP clade</taxon>
        <taxon>Oryzoideae</taxon>
        <taxon>Oryzeae</taxon>
        <taxon>Oryzinae</taxon>
        <taxon>Oryza</taxon>
    </lineage>
</organism>
<sequence>MMTPGSSSTSVPGDEADAGNWDAGVETAARLEAMVHAEDELSEEQIQANNQTQEDEVGQGLPLLFLGSSFLLYFAQLRILGF</sequence>
<keyword evidence="3" id="KW-1185">Reference proteome</keyword>
<accession>I1P3C3</accession>
<evidence type="ECO:0000313" key="2">
    <source>
        <dbReference type="EnsemblPlants" id="ORGLA02G0247900.1"/>
    </source>
</evidence>
<feature type="region of interest" description="Disordered" evidence="1">
    <location>
        <begin position="1"/>
        <end position="23"/>
    </location>
</feature>
<evidence type="ECO:0000313" key="3">
    <source>
        <dbReference type="Proteomes" id="UP000007306"/>
    </source>
</evidence>
<dbReference type="STRING" id="4538.I1P3C3"/>
<dbReference type="Proteomes" id="UP000007306">
    <property type="component" value="Chromosome 2"/>
</dbReference>
<name>I1P3C3_ORYGL</name>
<reference evidence="2" key="1">
    <citation type="submission" date="2015-06" db="UniProtKB">
        <authorList>
            <consortium name="EnsemblPlants"/>
        </authorList>
    </citation>
    <scope>IDENTIFICATION</scope>
</reference>
<dbReference type="Gramene" id="ORGLA02G0247900.1">
    <property type="protein sequence ID" value="ORGLA02G0247900.1"/>
    <property type="gene ID" value="ORGLA02G0247900"/>
</dbReference>
<feature type="compositionally biased region" description="Polar residues" evidence="1">
    <location>
        <begin position="1"/>
        <end position="11"/>
    </location>
</feature>